<feature type="binding site" evidence="5">
    <location>
        <position position="529"/>
    </location>
    <ligand>
        <name>dimethylallyl diphosphate</name>
        <dbReference type="ChEBI" id="CHEBI:57623"/>
    </ligand>
</feature>
<feature type="domain" description="Nucleoside phosphorylase" evidence="7">
    <location>
        <begin position="137"/>
        <end position="270"/>
    </location>
</feature>
<comment type="cofactor">
    <cofactor evidence="5">
        <name>[4Fe-4S] cluster</name>
        <dbReference type="ChEBI" id="CHEBI:49883"/>
    </cofactor>
    <text evidence="5">Binds 1 [4Fe-4S] cluster per subunit.</text>
</comment>
<reference evidence="9" key="1">
    <citation type="submission" date="2016-07" db="EMBL/GenBank/DDBJ databases">
        <title>Frankia sp. NRRL B-16219 Genome sequencing.</title>
        <authorList>
            <person name="Ghodhbane-Gtari F."/>
            <person name="Swanson E."/>
            <person name="Gueddou A."/>
            <person name="Louati M."/>
            <person name="Nouioui I."/>
            <person name="Hezbri K."/>
            <person name="Abebe-Akele F."/>
            <person name="Simpson S."/>
            <person name="Morris K."/>
            <person name="Thomas K."/>
            <person name="Gtari M."/>
            <person name="Tisa L.S."/>
        </authorList>
    </citation>
    <scope>NUCLEOTIDE SEQUENCE [LARGE SCALE GENOMIC DNA]</scope>
    <source>
        <strain evidence="9">NRRL B-16219</strain>
    </source>
</reference>
<evidence type="ECO:0000256" key="5">
    <source>
        <dbReference type="HAMAP-Rule" id="MF_00191"/>
    </source>
</evidence>
<feature type="binding site" evidence="5">
    <location>
        <position position="346"/>
    </location>
    <ligand>
        <name>isopentenyl diphosphate</name>
        <dbReference type="ChEBI" id="CHEBI:128769"/>
    </ligand>
</feature>
<dbReference type="PANTHER" id="PTHR30426">
    <property type="entry name" value="4-HYDROXY-3-METHYLBUT-2-ENYL DIPHOSPHATE REDUCTASE"/>
    <property type="match status" value="1"/>
</dbReference>
<comment type="function">
    <text evidence="5">Catalyzes the conversion of 1-hydroxy-2-methyl-2-(E)-butenyl 4-diphosphate (HMBPP) into a mixture of isopentenyl diphosphate (IPP) and dimethylallyl diphosphate (DMAPP). Acts in the terminal step of the DOXP/MEP pathway for isoprenoid precursor biosynthesis.</text>
</comment>
<dbReference type="GO" id="GO:0050992">
    <property type="term" value="P:dimethylallyl diphosphate biosynthetic process"/>
    <property type="evidence" value="ECO:0007669"/>
    <property type="project" value="UniProtKB-UniRule"/>
</dbReference>
<feature type="binding site" evidence="5">
    <location>
        <position position="346"/>
    </location>
    <ligand>
        <name>dimethylallyl diphosphate</name>
        <dbReference type="ChEBI" id="CHEBI:57623"/>
    </ligand>
</feature>
<dbReference type="NCBIfam" id="NF002190">
    <property type="entry name" value="PRK01045.1-4"/>
    <property type="match status" value="1"/>
</dbReference>
<evidence type="ECO:0000256" key="3">
    <source>
        <dbReference type="ARBA" id="ARBA00023004"/>
    </source>
</evidence>
<dbReference type="GO" id="GO:0019288">
    <property type="term" value="P:isopentenyl diphosphate biosynthetic process, methylerythritol 4-phosphate pathway"/>
    <property type="evidence" value="ECO:0007669"/>
    <property type="project" value="UniProtKB-UniRule"/>
</dbReference>
<dbReference type="Pfam" id="PF01048">
    <property type="entry name" value="PNP_UDP_1"/>
    <property type="match status" value="1"/>
</dbReference>
<feature type="binding site" evidence="5">
    <location>
        <position position="346"/>
    </location>
    <ligand>
        <name>(2E)-4-hydroxy-3-methylbut-2-enyl diphosphate</name>
        <dbReference type="ChEBI" id="CHEBI:128753"/>
    </ligand>
</feature>
<dbReference type="Gene3D" id="3.40.1010.20">
    <property type="entry name" value="4-hydroxy-3-methylbut-2-enyl diphosphate reductase, catalytic domain"/>
    <property type="match status" value="2"/>
</dbReference>
<feature type="binding site" evidence="5">
    <location>
        <position position="379"/>
    </location>
    <ligand>
        <name>isopentenyl diphosphate</name>
        <dbReference type="ChEBI" id="CHEBI:128769"/>
    </ligand>
</feature>
<sequence length="618" mass="63549">MSIPAADNGGDADHGGSPTVTPRDATVPAGMAPRAAIPEQAGAVPPAGGPSRAGSALPSVGSRRGAASAASPLVTRAVPAAVSPAPNGAVAAARVRTVSAKGSPVQPAPRTPRLVVAAPLRLEGFAIGRADLPPGTVIVRTGMGPDKAHRANRVVRDARPDAVAVVGLAGGLTVETKPGDVVVASEVRLADGTVTGTCPTAPLLAGELRRAGLRVHVGPVVSVAQVAVGSARAELAATGAIAVDMESAALAPGAGTRPFAVIRVIVDTPDQPLGRIDLVRRGVAGLRTINQLGPAIRAWVEAVSSRRLLLAEPRAFCAGVERAIEVVERALEIHGAPVYVRKQIVHNTHVVADLASRGAVFVEELDEVPPGATVVFSAHGVAPAIWDEAGERDLAVIDATCPLVEKVHAEARRFTARGDTVLLIGHSGHEEVDGTLGEAPGRIQLVESAAAVEDLEVTDPERVTYLMQTTLAVDEAEEVVDALRDRFPAVVGPGSADICYATSNRQNAVRRVAAEAELVLVVGSENSSNSRRLVEVSERDGVAAHLVESVEDVQLDWLKGVRTVGISAGASAPPLLVEELTAALSGLGSASVSVRSVGSESISFHLPKEVRRPLSERR</sequence>
<feature type="binding site" evidence="5">
    <location>
        <position position="379"/>
    </location>
    <ligand>
        <name>(2E)-4-hydroxy-3-methylbut-2-enyl diphosphate</name>
        <dbReference type="ChEBI" id="CHEBI:128753"/>
    </ligand>
</feature>
<organism evidence="8 9">
    <name type="scientific">Parafrankia soli</name>
    <dbReference type="NCBI Taxonomy" id="2599596"/>
    <lineage>
        <taxon>Bacteria</taxon>
        <taxon>Bacillati</taxon>
        <taxon>Actinomycetota</taxon>
        <taxon>Actinomycetes</taxon>
        <taxon>Frankiales</taxon>
        <taxon>Frankiaceae</taxon>
        <taxon>Parafrankia</taxon>
    </lineage>
</organism>
<keyword evidence="2 5" id="KW-0479">Metal-binding</keyword>
<comment type="pathway">
    <text evidence="5">Isoprenoid biosynthesis; isopentenyl diphosphate biosynthesis via DXP pathway; isopentenyl diphosphate from 1-deoxy-D-xylulose 5-phosphate: step 6/6.</text>
</comment>
<dbReference type="UniPathway" id="UPA00059">
    <property type="reaction ID" value="UER00105"/>
</dbReference>
<protein>
    <recommendedName>
        <fullName evidence="5">4-hydroxy-3-methylbut-2-enyl diphosphate reductase</fullName>
        <shortName evidence="5">HMBPP reductase</shortName>
        <ecNumber evidence="5">1.17.7.4</ecNumber>
    </recommendedName>
</protein>
<feature type="binding site" evidence="5">
    <location>
        <position position="429"/>
    </location>
    <ligand>
        <name>isopentenyl diphosphate</name>
        <dbReference type="ChEBI" id="CHEBI:128769"/>
    </ligand>
</feature>
<dbReference type="RefSeq" id="WP_071060385.1">
    <property type="nucleotide sequence ID" value="NZ_MAXA01000058.1"/>
</dbReference>
<feature type="binding site" evidence="5">
    <location>
        <position position="528"/>
    </location>
    <ligand>
        <name>dimethylallyl diphosphate</name>
        <dbReference type="ChEBI" id="CHEBI:57623"/>
    </ligand>
</feature>
<dbReference type="Proteomes" id="UP000179769">
    <property type="component" value="Unassembled WGS sequence"/>
</dbReference>
<feature type="binding site" evidence="5">
    <location>
        <position position="401"/>
    </location>
    <ligand>
        <name>[4Fe-4S] cluster</name>
        <dbReference type="ChEBI" id="CHEBI:49883"/>
    </ligand>
</feature>
<comment type="pathway">
    <text evidence="5">Isoprenoid biosynthesis; dimethylallyl diphosphate biosynthesis; dimethylallyl diphosphate from (2E)-4-hydroxy-3-methylbutenyl diphosphate: step 1/1.</text>
</comment>
<feature type="binding site" evidence="5">
    <location>
        <position position="528"/>
    </location>
    <ligand>
        <name>(2E)-4-hydroxy-3-methylbut-2-enyl diphosphate</name>
        <dbReference type="ChEBI" id="CHEBI:128753"/>
    </ligand>
</feature>
<feature type="binding site" evidence="5">
    <location>
        <position position="499"/>
    </location>
    <ligand>
        <name>[4Fe-4S] cluster</name>
        <dbReference type="ChEBI" id="CHEBI:49883"/>
    </ligand>
</feature>
<evidence type="ECO:0000313" key="9">
    <source>
        <dbReference type="Proteomes" id="UP000179769"/>
    </source>
</evidence>
<dbReference type="InterPro" id="IPR035994">
    <property type="entry name" value="Nucleoside_phosphorylase_sf"/>
</dbReference>
<dbReference type="NCBIfam" id="TIGR00216">
    <property type="entry name" value="ispH_lytB"/>
    <property type="match status" value="1"/>
</dbReference>
<name>A0A1S1R1X8_9ACTN</name>
<feature type="region of interest" description="Disordered" evidence="6">
    <location>
        <begin position="1"/>
        <end position="27"/>
    </location>
</feature>
<evidence type="ECO:0000256" key="1">
    <source>
        <dbReference type="ARBA" id="ARBA00022485"/>
    </source>
</evidence>
<gene>
    <name evidence="5" type="primary">ispH</name>
    <name evidence="8" type="ORF">BBK14_11910</name>
</gene>
<keyword evidence="3 5" id="KW-0408">Iron</keyword>
<accession>A0A1S1R1X8</accession>
<dbReference type="HAMAP" id="MF_00191">
    <property type="entry name" value="IspH"/>
    <property type="match status" value="1"/>
</dbReference>
<dbReference type="EC" id="1.17.7.4" evidence="5"/>
<comment type="similarity">
    <text evidence="5">Belongs to the IspH family.</text>
</comment>
<dbReference type="Pfam" id="PF02401">
    <property type="entry name" value="LYTB"/>
    <property type="match status" value="1"/>
</dbReference>
<keyword evidence="5" id="KW-0414">Isoprene biosynthesis</keyword>
<keyword evidence="1 5" id="KW-0004">4Fe-4S</keyword>
<keyword evidence="5" id="KW-0560">Oxidoreductase</keyword>
<proteinExistence type="inferred from homology"/>
<feature type="binding site" evidence="5">
    <location>
        <position position="527"/>
    </location>
    <ligand>
        <name>dimethylallyl diphosphate</name>
        <dbReference type="ChEBI" id="CHEBI:57623"/>
    </ligand>
</feature>
<feature type="binding site" evidence="5">
    <location>
        <position position="379"/>
    </location>
    <ligand>
        <name>dimethylallyl diphosphate</name>
        <dbReference type="ChEBI" id="CHEBI:57623"/>
    </ligand>
</feature>
<dbReference type="OrthoDB" id="9804068at2"/>
<feature type="binding site" evidence="5">
    <location>
        <position position="529"/>
    </location>
    <ligand>
        <name>isopentenyl diphosphate</name>
        <dbReference type="ChEBI" id="CHEBI:128769"/>
    </ligand>
</feature>
<keyword evidence="4 5" id="KW-0411">Iron-sulfur</keyword>
<feature type="binding site" evidence="5">
    <location>
        <position position="429"/>
    </location>
    <ligand>
        <name>dimethylallyl diphosphate</name>
        <dbReference type="ChEBI" id="CHEBI:57623"/>
    </ligand>
</feature>
<dbReference type="Gene3D" id="3.40.50.1580">
    <property type="entry name" value="Nucleoside phosphorylase domain"/>
    <property type="match status" value="1"/>
</dbReference>
<evidence type="ECO:0000256" key="6">
    <source>
        <dbReference type="SAM" id="MobiDB-lite"/>
    </source>
</evidence>
<feature type="binding site" evidence="5">
    <location>
        <position position="527"/>
    </location>
    <ligand>
        <name>isopentenyl diphosphate</name>
        <dbReference type="ChEBI" id="CHEBI:128769"/>
    </ligand>
</feature>
<comment type="catalytic activity">
    <reaction evidence="5">
        <text>isopentenyl diphosphate + 2 oxidized [2Fe-2S]-[ferredoxin] + H2O = (2E)-4-hydroxy-3-methylbut-2-enyl diphosphate + 2 reduced [2Fe-2S]-[ferredoxin] + 2 H(+)</text>
        <dbReference type="Rhea" id="RHEA:24488"/>
        <dbReference type="Rhea" id="RHEA-COMP:10000"/>
        <dbReference type="Rhea" id="RHEA-COMP:10001"/>
        <dbReference type="ChEBI" id="CHEBI:15377"/>
        <dbReference type="ChEBI" id="CHEBI:15378"/>
        <dbReference type="ChEBI" id="CHEBI:33737"/>
        <dbReference type="ChEBI" id="CHEBI:33738"/>
        <dbReference type="ChEBI" id="CHEBI:128753"/>
        <dbReference type="ChEBI" id="CHEBI:128769"/>
        <dbReference type="EC" id="1.17.7.4"/>
    </reaction>
</comment>
<comment type="caution">
    <text evidence="8">The sequence shown here is derived from an EMBL/GenBank/DDBJ whole genome shotgun (WGS) entry which is preliminary data.</text>
</comment>
<dbReference type="SUPFAM" id="SSF53167">
    <property type="entry name" value="Purine and uridine phosphorylases"/>
    <property type="match status" value="1"/>
</dbReference>
<evidence type="ECO:0000256" key="2">
    <source>
        <dbReference type="ARBA" id="ARBA00022723"/>
    </source>
</evidence>
<dbReference type="GO" id="GO:0051539">
    <property type="term" value="F:4 iron, 4 sulfur cluster binding"/>
    <property type="evidence" value="ECO:0007669"/>
    <property type="project" value="UniProtKB-UniRule"/>
</dbReference>
<dbReference type="AlphaFoldDB" id="A0A1S1R1X8"/>
<comment type="catalytic activity">
    <reaction evidence="5">
        <text>dimethylallyl diphosphate + 2 oxidized [2Fe-2S]-[ferredoxin] + H2O = (2E)-4-hydroxy-3-methylbut-2-enyl diphosphate + 2 reduced [2Fe-2S]-[ferredoxin] + 2 H(+)</text>
        <dbReference type="Rhea" id="RHEA:24825"/>
        <dbReference type="Rhea" id="RHEA-COMP:10000"/>
        <dbReference type="Rhea" id="RHEA-COMP:10001"/>
        <dbReference type="ChEBI" id="CHEBI:15377"/>
        <dbReference type="ChEBI" id="CHEBI:15378"/>
        <dbReference type="ChEBI" id="CHEBI:33737"/>
        <dbReference type="ChEBI" id="CHEBI:33738"/>
        <dbReference type="ChEBI" id="CHEBI:57623"/>
        <dbReference type="ChEBI" id="CHEBI:128753"/>
        <dbReference type="EC" id="1.17.7.4"/>
    </reaction>
</comment>
<dbReference type="GO" id="GO:0009116">
    <property type="term" value="P:nucleoside metabolic process"/>
    <property type="evidence" value="ECO:0007669"/>
    <property type="project" value="InterPro"/>
</dbReference>
<dbReference type="PANTHER" id="PTHR30426:SF0">
    <property type="entry name" value="4-HYDROXY-3-METHYLBUT-2-ENYL DIPHOSPHATE REDUCTASE"/>
    <property type="match status" value="1"/>
</dbReference>
<dbReference type="Gene3D" id="3.40.50.11270">
    <property type="match status" value="1"/>
</dbReference>
<feature type="binding site" evidence="5">
    <location>
        <position position="429"/>
    </location>
    <ligand>
        <name>(2E)-4-hydroxy-3-methylbut-2-enyl diphosphate</name>
        <dbReference type="ChEBI" id="CHEBI:128753"/>
    </ligand>
</feature>
<feature type="binding site" evidence="5">
    <location>
        <position position="528"/>
    </location>
    <ligand>
        <name>isopentenyl diphosphate</name>
        <dbReference type="ChEBI" id="CHEBI:128769"/>
    </ligand>
</feature>
<dbReference type="GO" id="GO:0046872">
    <property type="term" value="F:metal ion binding"/>
    <property type="evidence" value="ECO:0007669"/>
    <property type="project" value="UniProtKB-KW"/>
</dbReference>
<feature type="binding site" evidence="5">
    <location>
        <position position="571"/>
    </location>
    <ligand>
        <name>isopentenyl diphosphate</name>
        <dbReference type="ChEBI" id="CHEBI:128769"/>
    </ligand>
</feature>
<feature type="binding site" evidence="5">
    <location>
        <position position="571"/>
    </location>
    <ligand>
        <name>dimethylallyl diphosphate</name>
        <dbReference type="ChEBI" id="CHEBI:57623"/>
    </ligand>
</feature>
<feature type="region of interest" description="Disordered" evidence="6">
    <location>
        <begin position="40"/>
        <end position="63"/>
    </location>
</feature>
<dbReference type="InterPro" id="IPR003451">
    <property type="entry name" value="LytB/IspH"/>
</dbReference>
<feature type="binding site" evidence="5">
    <location>
        <position position="571"/>
    </location>
    <ligand>
        <name>(2E)-4-hydroxy-3-methylbut-2-enyl diphosphate</name>
        <dbReference type="ChEBI" id="CHEBI:128753"/>
    </ligand>
</feature>
<evidence type="ECO:0000259" key="7">
    <source>
        <dbReference type="Pfam" id="PF01048"/>
    </source>
</evidence>
<keyword evidence="9" id="KW-1185">Reference proteome</keyword>
<dbReference type="GO" id="GO:0016114">
    <property type="term" value="P:terpenoid biosynthetic process"/>
    <property type="evidence" value="ECO:0007669"/>
    <property type="project" value="UniProtKB-UniRule"/>
</dbReference>
<dbReference type="GO" id="GO:0051745">
    <property type="term" value="F:4-hydroxy-3-methylbut-2-enyl diphosphate reductase activity"/>
    <property type="evidence" value="ECO:0007669"/>
    <property type="project" value="UniProtKB-UniRule"/>
</dbReference>
<feature type="binding site" evidence="5">
    <location>
        <position position="469"/>
    </location>
    <ligand>
        <name>(2E)-4-hydroxy-3-methylbut-2-enyl diphosphate</name>
        <dbReference type="ChEBI" id="CHEBI:128753"/>
    </ligand>
</feature>
<feature type="binding site" evidence="5">
    <location>
        <position position="529"/>
    </location>
    <ligand>
        <name>(2E)-4-hydroxy-3-methylbut-2-enyl diphosphate</name>
        <dbReference type="ChEBI" id="CHEBI:128753"/>
    </ligand>
</feature>
<feature type="active site" description="Proton donor" evidence="5">
    <location>
        <position position="431"/>
    </location>
</feature>
<dbReference type="UniPathway" id="UPA00056">
    <property type="reaction ID" value="UER00097"/>
</dbReference>
<evidence type="ECO:0000313" key="8">
    <source>
        <dbReference type="EMBL" id="OHV40943.1"/>
    </source>
</evidence>
<dbReference type="EMBL" id="MAXA01000058">
    <property type="protein sequence ID" value="OHV40943.1"/>
    <property type="molecule type" value="Genomic_DNA"/>
</dbReference>
<feature type="binding site" evidence="5">
    <location>
        <position position="317"/>
    </location>
    <ligand>
        <name>[4Fe-4S] cluster</name>
        <dbReference type="ChEBI" id="CHEBI:49883"/>
    </ligand>
</feature>
<evidence type="ECO:0000256" key="4">
    <source>
        <dbReference type="ARBA" id="ARBA00023014"/>
    </source>
</evidence>
<dbReference type="CDD" id="cd13944">
    <property type="entry name" value="lytB_ispH"/>
    <property type="match status" value="1"/>
</dbReference>
<feature type="binding site" evidence="5">
    <location>
        <position position="527"/>
    </location>
    <ligand>
        <name>(2E)-4-hydroxy-3-methylbut-2-enyl diphosphate</name>
        <dbReference type="ChEBI" id="CHEBI:128753"/>
    </ligand>
</feature>
<dbReference type="InterPro" id="IPR000845">
    <property type="entry name" value="Nucleoside_phosphorylase_d"/>
</dbReference>